<dbReference type="PANTHER" id="PTHR13789">
    <property type="entry name" value="MONOOXYGENASE"/>
    <property type="match status" value="1"/>
</dbReference>
<dbReference type="PRINTS" id="PR00420">
    <property type="entry name" value="RNGMNOXGNASE"/>
</dbReference>
<evidence type="ECO:0000313" key="5">
    <source>
        <dbReference type="Proteomes" id="UP000536262"/>
    </source>
</evidence>
<dbReference type="AlphaFoldDB" id="A0A7X0KMV4"/>
<dbReference type="PANTHER" id="PTHR13789:SF268">
    <property type="entry name" value="5-METHYLPHENAZINE-1-CARBOXYLATE 1-MONOOXYGENASE"/>
    <property type="match status" value="1"/>
</dbReference>
<accession>A0A7X0KMV4</accession>
<protein>
    <submittedName>
        <fullName evidence="4">2-polyprenyl-6-methoxyphenol hydroxylase-like FAD-dependent oxidoreductase</fullName>
    </submittedName>
</protein>
<dbReference type="NCBIfam" id="NF005720">
    <property type="entry name" value="PRK07538.1"/>
    <property type="match status" value="1"/>
</dbReference>
<dbReference type="GO" id="GO:0071949">
    <property type="term" value="F:FAD binding"/>
    <property type="evidence" value="ECO:0007669"/>
    <property type="project" value="InterPro"/>
</dbReference>
<keyword evidence="5" id="KW-1185">Reference proteome</keyword>
<dbReference type="Gene3D" id="3.30.9.30">
    <property type="match status" value="1"/>
</dbReference>
<keyword evidence="1" id="KW-0560">Oxidoreductase</keyword>
<sequence>MTKALIVGGGIAGLTAALRLHALGIDVEVFEAAAEIRELGVGINLQPNAVKELTNLGLGERLAGIGVPMHELAYYNKHGQQIWTEPRGLKAGYLWPQFGINRGRFQGLLLQAVRERLGDDRVHSSHYFDRLTQDATGVTAEFLDAKGGKPIGSYRGDILIGADGIHSAVRRFFYPEEAQPRFAGQIMWRGVTDASSFLDGQTMFMAGHKQQKVVFYPMSGEAMRNGSAEINFVAEDSVDPDKPMPREEWNRVCSIDEVAPRFENWAYDWCDVPGIIRGAKEIYVFPKVDRDRIPQWTFGRVTMIGDAAHAMHPAGSSGASQAIVDVRALAVSFVTEADPVRAIALYEKLRLEEVYSLVSLNRDKMGPEWVMVMAEERAPNGFKHIRDVIPADELQRIADDYKRAAGFYPTDVNALDPRVDVDPR</sequence>
<evidence type="ECO:0000256" key="2">
    <source>
        <dbReference type="ARBA" id="ARBA00023033"/>
    </source>
</evidence>
<keyword evidence="2" id="KW-0503">Monooxygenase</keyword>
<organism evidence="4 5">
    <name type="scientific">Aminobacter aganoensis</name>
    <dbReference type="NCBI Taxonomy" id="83264"/>
    <lineage>
        <taxon>Bacteria</taxon>
        <taxon>Pseudomonadati</taxon>
        <taxon>Pseudomonadota</taxon>
        <taxon>Alphaproteobacteria</taxon>
        <taxon>Hyphomicrobiales</taxon>
        <taxon>Phyllobacteriaceae</taxon>
        <taxon>Aminobacter</taxon>
    </lineage>
</organism>
<dbReference type="RefSeq" id="WP_184700885.1">
    <property type="nucleotide sequence ID" value="NZ_BAABEG010000002.1"/>
</dbReference>
<gene>
    <name evidence="4" type="ORF">GGR00_004285</name>
</gene>
<comment type="caution">
    <text evidence="4">The sequence shown here is derived from an EMBL/GenBank/DDBJ whole genome shotgun (WGS) entry which is preliminary data.</text>
</comment>
<evidence type="ECO:0000313" key="4">
    <source>
        <dbReference type="EMBL" id="MBB6356473.1"/>
    </source>
</evidence>
<proteinExistence type="predicted"/>
<dbReference type="Proteomes" id="UP000536262">
    <property type="component" value="Unassembled WGS sequence"/>
</dbReference>
<dbReference type="SUPFAM" id="SSF54373">
    <property type="entry name" value="FAD-linked reductases, C-terminal domain"/>
    <property type="match status" value="1"/>
</dbReference>
<name>A0A7X0KMV4_9HYPH</name>
<evidence type="ECO:0000259" key="3">
    <source>
        <dbReference type="Pfam" id="PF01494"/>
    </source>
</evidence>
<evidence type="ECO:0000256" key="1">
    <source>
        <dbReference type="ARBA" id="ARBA00023002"/>
    </source>
</evidence>
<dbReference type="InterPro" id="IPR036188">
    <property type="entry name" value="FAD/NAD-bd_sf"/>
</dbReference>
<dbReference type="GO" id="GO:0004497">
    <property type="term" value="F:monooxygenase activity"/>
    <property type="evidence" value="ECO:0007669"/>
    <property type="project" value="UniProtKB-KW"/>
</dbReference>
<dbReference type="SUPFAM" id="SSF51905">
    <property type="entry name" value="FAD/NAD(P)-binding domain"/>
    <property type="match status" value="1"/>
</dbReference>
<dbReference type="Pfam" id="PF01494">
    <property type="entry name" value="FAD_binding_3"/>
    <property type="match status" value="1"/>
</dbReference>
<reference evidence="4 5" key="1">
    <citation type="submission" date="2020-08" db="EMBL/GenBank/DDBJ databases">
        <title>Genomic Encyclopedia of Type Strains, Phase IV (KMG-IV): sequencing the most valuable type-strain genomes for metagenomic binning, comparative biology and taxonomic classification.</title>
        <authorList>
            <person name="Goeker M."/>
        </authorList>
    </citation>
    <scope>NUCLEOTIDE SEQUENCE [LARGE SCALE GENOMIC DNA]</scope>
    <source>
        <strain evidence="4 5">DSM 7051</strain>
    </source>
</reference>
<dbReference type="EMBL" id="JACHOU010000014">
    <property type="protein sequence ID" value="MBB6356473.1"/>
    <property type="molecule type" value="Genomic_DNA"/>
</dbReference>
<dbReference type="InterPro" id="IPR002938">
    <property type="entry name" value="FAD-bd"/>
</dbReference>
<dbReference type="Gene3D" id="3.50.50.60">
    <property type="entry name" value="FAD/NAD(P)-binding domain"/>
    <property type="match status" value="1"/>
</dbReference>
<dbReference type="InterPro" id="IPR050493">
    <property type="entry name" value="FAD-dep_Monooxygenase_BioMet"/>
</dbReference>
<feature type="domain" description="FAD-binding" evidence="3">
    <location>
        <begin position="2"/>
        <end position="332"/>
    </location>
</feature>